<organism evidence="14">
    <name type="scientific">Olidiana tongmaiensis</name>
    <dbReference type="NCBI Taxonomy" id="2501809"/>
    <lineage>
        <taxon>Eukaryota</taxon>
        <taxon>Metazoa</taxon>
        <taxon>Ecdysozoa</taxon>
        <taxon>Arthropoda</taxon>
        <taxon>Hexapoda</taxon>
        <taxon>Insecta</taxon>
        <taxon>Pterygota</taxon>
        <taxon>Neoptera</taxon>
        <taxon>Paraneoptera</taxon>
        <taxon>Hemiptera</taxon>
        <taxon>Auchenorrhyncha</taxon>
        <taxon>Membracoidea</taxon>
        <taxon>Cicadellidae</taxon>
        <taxon>Coelidiinae</taxon>
        <taxon>Olidiana</taxon>
    </lineage>
</organism>
<evidence type="ECO:0000256" key="2">
    <source>
        <dbReference type="ARBA" id="ARBA00008892"/>
    </source>
</evidence>
<evidence type="ECO:0000256" key="10">
    <source>
        <dbReference type="ARBA" id="ARBA00023128"/>
    </source>
</evidence>
<keyword evidence="6 12" id="KW-0812">Transmembrane</keyword>
<keyword evidence="9 12" id="KW-0406">Ion transport</keyword>
<dbReference type="AlphaFoldDB" id="A0A898PA47"/>
<comment type="subunit">
    <text evidence="3">F-type ATPases have 2 components, CF(1) - the catalytic core - and CF(0) - the membrane proton channel.</text>
</comment>
<comment type="similarity">
    <text evidence="2 12">Belongs to the ATPase protein 8 family.</text>
</comment>
<dbReference type="GO" id="GO:0015078">
    <property type="term" value="F:proton transmembrane transporter activity"/>
    <property type="evidence" value="ECO:0007669"/>
    <property type="project" value="InterPro"/>
</dbReference>
<evidence type="ECO:0000313" key="14">
    <source>
        <dbReference type="EMBL" id="QSJ61397.1"/>
    </source>
</evidence>
<keyword evidence="4 12" id="KW-0813">Transport</keyword>
<reference evidence="14" key="1">
    <citation type="journal article" date="2021" name="PeerJ">
        <title>Mitogenomics of five Olidiana leafhoppers (Hemiptera: Cicadellidae: Coelidiinae) and their phylogenetic implications.</title>
        <authorList>
            <person name="Wang X."/>
        </authorList>
    </citation>
    <scope>NUCLEOTIDE SEQUENCE</scope>
</reference>
<geneLocation type="mitochondrion" evidence="14"/>
<gene>
    <name evidence="14" type="primary">ATP8</name>
</gene>
<keyword evidence="11 13" id="KW-0472">Membrane</keyword>
<dbReference type="CTD" id="4509"/>
<keyword evidence="8 13" id="KW-1133">Transmembrane helix</keyword>
<evidence type="ECO:0000256" key="3">
    <source>
        <dbReference type="ARBA" id="ARBA00011291"/>
    </source>
</evidence>
<sequence length="49" mass="6193">MPQMSPSWWMMIIISTTIMLMYMISIKFHNINYKMTLKEKNMKYKNWKW</sequence>
<evidence type="ECO:0000256" key="9">
    <source>
        <dbReference type="ARBA" id="ARBA00023065"/>
    </source>
</evidence>
<evidence type="ECO:0000256" key="12">
    <source>
        <dbReference type="RuleBase" id="RU003661"/>
    </source>
</evidence>
<dbReference type="EMBL" id="MN780585">
    <property type="protein sequence ID" value="QSJ61397.1"/>
    <property type="molecule type" value="Genomic_DNA"/>
</dbReference>
<dbReference type="GO" id="GO:0015986">
    <property type="term" value="P:proton motive force-driven ATP synthesis"/>
    <property type="evidence" value="ECO:0007669"/>
    <property type="project" value="InterPro"/>
</dbReference>
<evidence type="ECO:0000256" key="8">
    <source>
        <dbReference type="ARBA" id="ARBA00022989"/>
    </source>
</evidence>
<evidence type="ECO:0000256" key="7">
    <source>
        <dbReference type="ARBA" id="ARBA00022781"/>
    </source>
</evidence>
<proteinExistence type="inferred from homology"/>
<keyword evidence="10 12" id="KW-0496">Mitochondrion</keyword>
<evidence type="ECO:0000256" key="6">
    <source>
        <dbReference type="ARBA" id="ARBA00022692"/>
    </source>
</evidence>
<comment type="subcellular location">
    <subcellularLocation>
        <location evidence="1 12">Mitochondrion membrane</location>
        <topology evidence="1 12">Single-pass membrane protein</topology>
    </subcellularLocation>
</comment>
<dbReference type="GeneID" id="67786792"/>
<feature type="transmembrane region" description="Helical" evidence="13">
    <location>
        <begin position="6"/>
        <end position="25"/>
    </location>
</feature>
<dbReference type="GO" id="GO:0045259">
    <property type="term" value="C:proton-transporting ATP synthase complex"/>
    <property type="evidence" value="ECO:0007669"/>
    <property type="project" value="UniProtKB-KW"/>
</dbReference>
<evidence type="ECO:0000256" key="13">
    <source>
        <dbReference type="SAM" id="Phobius"/>
    </source>
</evidence>
<evidence type="ECO:0000256" key="11">
    <source>
        <dbReference type="ARBA" id="ARBA00023136"/>
    </source>
</evidence>
<evidence type="ECO:0000256" key="1">
    <source>
        <dbReference type="ARBA" id="ARBA00004304"/>
    </source>
</evidence>
<protein>
    <recommendedName>
        <fullName evidence="12">ATP synthase complex subunit 8</fullName>
    </recommendedName>
</protein>
<dbReference type="InterPro" id="IPR001421">
    <property type="entry name" value="ATP8_metazoa"/>
</dbReference>
<keyword evidence="7 12" id="KW-0375">Hydrogen ion transport</keyword>
<keyword evidence="5 12" id="KW-0138">CF(0)</keyword>
<evidence type="ECO:0000256" key="4">
    <source>
        <dbReference type="ARBA" id="ARBA00022448"/>
    </source>
</evidence>
<evidence type="ECO:0000256" key="5">
    <source>
        <dbReference type="ARBA" id="ARBA00022547"/>
    </source>
</evidence>
<accession>A0A898PA47</accession>
<dbReference type="RefSeq" id="YP_010175192.1">
    <property type="nucleotide sequence ID" value="NC_057966.1"/>
</dbReference>
<dbReference type="GO" id="GO:0031966">
    <property type="term" value="C:mitochondrial membrane"/>
    <property type="evidence" value="ECO:0007669"/>
    <property type="project" value="UniProtKB-SubCell"/>
</dbReference>
<name>A0A898PA47_9HEMI</name>
<dbReference type="Pfam" id="PF00895">
    <property type="entry name" value="ATP-synt_8"/>
    <property type="match status" value="1"/>
</dbReference>